<keyword evidence="2" id="KW-1185">Reference proteome</keyword>
<dbReference type="Proteomes" id="UP001206925">
    <property type="component" value="Unassembled WGS sequence"/>
</dbReference>
<comment type="caution">
    <text evidence="1">The sequence shown here is derived from an EMBL/GenBank/DDBJ whole genome shotgun (WGS) entry which is preliminary data.</text>
</comment>
<proteinExistence type="predicted"/>
<evidence type="ECO:0000313" key="2">
    <source>
        <dbReference type="Proteomes" id="UP001206925"/>
    </source>
</evidence>
<gene>
    <name evidence="1" type="ORF">M8C21_023618</name>
</gene>
<name>A0AAD5DAD0_AMBAR</name>
<accession>A0AAD5DAD0</accession>
<reference evidence="1" key="1">
    <citation type="submission" date="2022-06" db="EMBL/GenBank/DDBJ databases">
        <title>Uncovering the hologenomic basis of an extraordinary plant invasion.</title>
        <authorList>
            <person name="Bieker V.C."/>
            <person name="Martin M.D."/>
            <person name="Gilbert T."/>
            <person name="Hodgins K."/>
            <person name="Battlay P."/>
            <person name="Petersen B."/>
            <person name="Wilson J."/>
        </authorList>
    </citation>
    <scope>NUCLEOTIDE SEQUENCE</scope>
    <source>
        <strain evidence="1">AA19_3_7</strain>
        <tissue evidence="1">Leaf</tissue>
    </source>
</reference>
<dbReference type="AlphaFoldDB" id="A0AAD5DAD0"/>
<evidence type="ECO:0000313" key="1">
    <source>
        <dbReference type="EMBL" id="KAI7755850.1"/>
    </source>
</evidence>
<organism evidence="1 2">
    <name type="scientific">Ambrosia artemisiifolia</name>
    <name type="common">Common ragweed</name>
    <dbReference type="NCBI Taxonomy" id="4212"/>
    <lineage>
        <taxon>Eukaryota</taxon>
        <taxon>Viridiplantae</taxon>
        <taxon>Streptophyta</taxon>
        <taxon>Embryophyta</taxon>
        <taxon>Tracheophyta</taxon>
        <taxon>Spermatophyta</taxon>
        <taxon>Magnoliopsida</taxon>
        <taxon>eudicotyledons</taxon>
        <taxon>Gunneridae</taxon>
        <taxon>Pentapetalae</taxon>
        <taxon>asterids</taxon>
        <taxon>campanulids</taxon>
        <taxon>Asterales</taxon>
        <taxon>Asteraceae</taxon>
        <taxon>Asteroideae</taxon>
        <taxon>Heliantheae alliance</taxon>
        <taxon>Heliantheae</taxon>
        <taxon>Ambrosia</taxon>
    </lineage>
</organism>
<dbReference type="EMBL" id="JAMZMK010000768">
    <property type="protein sequence ID" value="KAI7755850.1"/>
    <property type="molecule type" value="Genomic_DNA"/>
</dbReference>
<feature type="non-terminal residue" evidence="1">
    <location>
        <position position="75"/>
    </location>
</feature>
<protein>
    <submittedName>
        <fullName evidence="1">Uncharacterized protein</fullName>
    </submittedName>
</protein>
<sequence length="75" mass="8642">MDNQKENMLREVEENLVDRGYSIGSMGAPLFAWPWQNLGSYKNLFIIGFTDYYIHHISSDNIIGYIIVLKSTILS</sequence>